<dbReference type="EMBL" id="JADBGQ010000004">
    <property type="protein sequence ID" value="KAG5400039.1"/>
    <property type="molecule type" value="Genomic_DNA"/>
</dbReference>
<evidence type="ECO:0000313" key="3">
    <source>
        <dbReference type="Proteomes" id="UP000823674"/>
    </source>
</evidence>
<organism evidence="2 3">
    <name type="scientific">Brassica rapa subsp. trilocularis</name>
    <dbReference type="NCBI Taxonomy" id="1813537"/>
    <lineage>
        <taxon>Eukaryota</taxon>
        <taxon>Viridiplantae</taxon>
        <taxon>Streptophyta</taxon>
        <taxon>Embryophyta</taxon>
        <taxon>Tracheophyta</taxon>
        <taxon>Spermatophyta</taxon>
        <taxon>Magnoliopsida</taxon>
        <taxon>eudicotyledons</taxon>
        <taxon>Gunneridae</taxon>
        <taxon>Pentapetalae</taxon>
        <taxon>rosids</taxon>
        <taxon>malvids</taxon>
        <taxon>Brassicales</taxon>
        <taxon>Brassicaceae</taxon>
        <taxon>Brassiceae</taxon>
        <taxon>Brassica</taxon>
    </lineage>
</organism>
<feature type="region of interest" description="Disordered" evidence="1">
    <location>
        <begin position="56"/>
        <end position="79"/>
    </location>
</feature>
<proteinExistence type="predicted"/>
<dbReference type="Proteomes" id="UP000823674">
    <property type="component" value="Chromosome A04"/>
</dbReference>
<gene>
    <name evidence="2" type="primary">A04p012580.1_BraROA</name>
    <name evidence="2" type="ORF">IGI04_014646</name>
</gene>
<reference evidence="2 3" key="1">
    <citation type="submission" date="2021-03" db="EMBL/GenBank/DDBJ databases">
        <authorList>
            <person name="King G.J."/>
            <person name="Bancroft I."/>
            <person name="Baten A."/>
            <person name="Bloomfield J."/>
            <person name="Borpatragohain P."/>
            <person name="He Z."/>
            <person name="Irish N."/>
            <person name="Irwin J."/>
            <person name="Liu K."/>
            <person name="Mauleon R.P."/>
            <person name="Moore J."/>
            <person name="Morris R."/>
            <person name="Ostergaard L."/>
            <person name="Wang B."/>
            <person name="Wells R."/>
        </authorList>
    </citation>
    <scope>NUCLEOTIDE SEQUENCE [LARGE SCALE GENOMIC DNA]</scope>
    <source>
        <strain evidence="2">R-o-18</strain>
        <tissue evidence="2">Leaf</tissue>
    </source>
</reference>
<protein>
    <submittedName>
        <fullName evidence="2">Uncharacterized protein</fullName>
    </submittedName>
</protein>
<evidence type="ECO:0000256" key="1">
    <source>
        <dbReference type="SAM" id="MobiDB-lite"/>
    </source>
</evidence>
<comment type="caution">
    <text evidence="2">The sequence shown here is derived from an EMBL/GenBank/DDBJ whole genome shotgun (WGS) entry which is preliminary data.</text>
</comment>
<name>A0ABQ7MMS9_BRACM</name>
<accession>A0ABQ7MMS9</accession>
<evidence type="ECO:0000313" key="2">
    <source>
        <dbReference type="EMBL" id="KAG5400039.1"/>
    </source>
</evidence>
<sequence>MIGRRRLVIVVLSPALVVDKPGDPALRVVPYGYGLVYVVSALVAVRKEKLLGLEDGGRSQTWGQGPGTQRQGPGPEGRDLEDGTWNNLFMEYFSPTVCPLFSGFICTCAQCERICSLVGDDLVNTLRVDITVVREQVGPDETLPLRWGFAGVGRKFDAEARNACIKGDATAHTQLGPDFSFLFLRISGSTNRVEECMGQDPGILRARILARLRIRRMSRVTKTRRPKLRILMLDSTGLACSSRARKGSVASCVVPGLNLEAGWTLVKQPVACMDLGPGTLRLFGAVSSFASSRYSLGSLKDGTRCVRLLNLEFRDASHSTFRRQHPGIERNRGTASESKDVVGTRRSFLELGGCPRPKDCLLEPGG</sequence>
<keyword evidence="3" id="KW-1185">Reference proteome</keyword>